<comment type="cofactor">
    <cofactor evidence="1">
        <name>Mg(2+)</name>
        <dbReference type="ChEBI" id="CHEBI:18420"/>
    </cofactor>
</comment>
<gene>
    <name evidence="4" type="ORF">AOG27_06530</name>
</gene>
<protein>
    <submittedName>
        <fullName evidence="4">NUDIX hydrolase</fullName>
    </submittedName>
</protein>
<dbReference type="Proteomes" id="UP000050378">
    <property type="component" value="Unassembled WGS sequence"/>
</dbReference>
<proteinExistence type="predicted"/>
<dbReference type="SUPFAM" id="SSF55811">
    <property type="entry name" value="Nudix"/>
    <property type="match status" value="1"/>
</dbReference>
<dbReference type="STRING" id="570156.AOG27_06530"/>
<evidence type="ECO:0000256" key="2">
    <source>
        <dbReference type="ARBA" id="ARBA00022801"/>
    </source>
</evidence>
<evidence type="ECO:0000259" key="3">
    <source>
        <dbReference type="PROSITE" id="PS51462"/>
    </source>
</evidence>
<dbReference type="PROSITE" id="PS51462">
    <property type="entry name" value="NUDIX"/>
    <property type="match status" value="1"/>
</dbReference>
<dbReference type="Gene3D" id="3.90.79.10">
    <property type="entry name" value="Nucleoside Triphosphate Pyrophosphohydrolase"/>
    <property type="match status" value="1"/>
</dbReference>
<reference evidence="4 5" key="1">
    <citation type="submission" date="2015-09" db="EMBL/GenBank/DDBJ databases">
        <title>Draft Genome Sequence of Pseudoalteromonas lipolytica UCD-48B.</title>
        <authorList>
            <person name="Krusor M."/>
            <person name="Coil D.A."/>
            <person name="Lang J.M."/>
            <person name="Eisen J.A."/>
            <person name="Alexiev A."/>
        </authorList>
    </citation>
    <scope>NUCLEOTIDE SEQUENCE [LARGE SCALE GENOMIC DNA]</scope>
    <source>
        <strain evidence="4 5">UCD-48B</strain>
    </source>
</reference>
<evidence type="ECO:0000313" key="5">
    <source>
        <dbReference type="Proteomes" id="UP000050378"/>
    </source>
</evidence>
<evidence type="ECO:0000313" key="4">
    <source>
        <dbReference type="EMBL" id="KPM84541.1"/>
    </source>
</evidence>
<dbReference type="OrthoDB" id="9791228at2"/>
<accession>A0A0P7E3W4</accession>
<feature type="domain" description="Nudix hydrolase" evidence="3">
    <location>
        <begin position="6"/>
        <end position="134"/>
    </location>
</feature>
<dbReference type="InterPro" id="IPR000086">
    <property type="entry name" value="NUDIX_hydrolase_dom"/>
</dbReference>
<dbReference type="CDD" id="cd02883">
    <property type="entry name" value="NUDIX_Hydrolase"/>
    <property type="match status" value="1"/>
</dbReference>
<dbReference type="GO" id="GO:0016787">
    <property type="term" value="F:hydrolase activity"/>
    <property type="evidence" value="ECO:0007669"/>
    <property type="project" value="UniProtKB-KW"/>
</dbReference>
<dbReference type="AlphaFoldDB" id="A0A0P7E3W4"/>
<dbReference type="RefSeq" id="WP_054552204.1">
    <property type="nucleotide sequence ID" value="NZ_LJTC01000003.1"/>
</dbReference>
<dbReference type="EMBL" id="LJTC01000003">
    <property type="protein sequence ID" value="KPM84541.1"/>
    <property type="molecule type" value="Genomic_DNA"/>
</dbReference>
<evidence type="ECO:0000256" key="1">
    <source>
        <dbReference type="ARBA" id="ARBA00001946"/>
    </source>
</evidence>
<dbReference type="PANTHER" id="PTHR43046:SF2">
    <property type="entry name" value="8-OXO-DGTP DIPHOSPHATASE-RELATED"/>
    <property type="match status" value="1"/>
</dbReference>
<dbReference type="InterPro" id="IPR020476">
    <property type="entry name" value="Nudix_hydrolase"/>
</dbReference>
<dbReference type="InterPro" id="IPR015797">
    <property type="entry name" value="NUDIX_hydrolase-like_dom_sf"/>
</dbReference>
<name>A0A0P7E3W4_9GAMM</name>
<sequence>MAFSDTYRLSSHAVITNNQGQVLLLKADYGQKSWGLPGGALDKGETIHQALLRECQEELNCDVDIAYLSGVYYHTAFNSHAFIFRAHMAEDAEIMLSNEHTEYGYFDIDELSKVQKERVLDCLNFTNDVVSRVF</sequence>
<dbReference type="PANTHER" id="PTHR43046">
    <property type="entry name" value="GDP-MANNOSE MANNOSYL HYDROLASE"/>
    <property type="match status" value="1"/>
</dbReference>
<comment type="caution">
    <text evidence="4">The sequence shown here is derived from an EMBL/GenBank/DDBJ whole genome shotgun (WGS) entry which is preliminary data.</text>
</comment>
<organism evidence="4 5">
    <name type="scientific">Pseudoalteromonas lipolytica</name>
    <dbReference type="NCBI Taxonomy" id="570156"/>
    <lineage>
        <taxon>Bacteria</taxon>
        <taxon>Pseudomonadati</taxon>
        <taxon>Pseudomonadota</taxon>
        <taxon>Gammaproteobacteria</taxon>
        <taxon>Alteromonadales</taxon>
        <taxon>Pseudoalteromonadaceae</taxon>
        <taxon>Pseudoalteromonas</taxon>
    </lineage>
</organism>
<dbReference type="PATRIC" id="fig|570156.3.peg.2299"/>
<keyword evidence="2 4" id="KW-0378">Hydrolase</keyword>
<dbReference type="Pfam" id="PF00293">
    <property type="entry name" value="NUDIX"/>
    <property type="match status" value="1"/>
</dbReference>
<dbReference type="PRINTS" id="PR00502">
    <property type="entry name" value="NUDIXFAMILY"/>
</dbReference>